<evidence type="ECO:0000313" key="3">
    <source>
        <dbReference type="EMBL" id="SHF53007.1"/>
    </source>
</evidence>
<dbReference type="PROSITE" id="PS51257">
    <property type="entry name" value="PROKAR_LIPOPROTEIN"/>
    <property type="match status" value="1"/>
</dbReference>
<name>A0A1M5CEI0_9FLAO</name>
<evidence type="ECO:0000256" key="1">
    <source>
        <dbReference type="SAM" id="MobiDB-lite"/>
    </source>
</evidence>
<organism evidence="3 4">
    <name type="scientific">Flavobacterium fontis</name>
    <dbReference type="NCBI Taxonomy" id="1124188"/>
    <lineage>
        <taxon>Bacteria</taxon>
        <taxon>Pseudomonadati</taxon>
        <taxon>Bacteroidota</taxon>
        <taxon>Flavobacteriia</taxon>
        <taxon>Flavobacteriales</taxon>
        <taxon>Flavobacteriaceae</taxon>
        <taxon>Flavobacterium</taxon>
    </lineage>
</organism>
<keyword evidence="2" id="KW-0732">Signal</keyword>
<dbReference type="EMBL" id="FQVQ01000011">
    <property type="protein sequence ID" value="SHF53007.1"/>
    <property type="molecule type" value="Genomic_DNA"/>
</dbReference>
<gene>
    <name evidence="3" type="ORF">SAMN05444377_11192</name>
</gene>
<proteinExistence type="predicted"/>
<accession>A0A1M5CEI0</accession>
<feature type="signal peptide" evidence="2">
    <location>
        <begin position="1"/>
        <end position="21"/>
    </location>
</feature>
<keyword evidence="4" id="KW-1185">Reference proteome</keyword>
<dbReference type="RefSeq" id="WP_159433945.1">
    <property type="nucleotide sequence ID" value="NZ_FQVQ01000011.1"/>
</dbReference>
<dbReference type="Proteomes" id="UP000184147">
    <property type="component" value="Unassembled WGS sequence"/>
</dbReference>
<evidence type="ECO:0000313" key="4">
    <source>
        <dbReference type="Proteomes" id="UP000184147"/>
    </source>
</evidence>
<protein>
    <submittedName>
        <fullName evidence="3">Uncharacterized protein</fullName>
    </submittedName>
</protein>
<feature type="chain" id="PRO_5012296362" evidence="2">
    <location>
        <begin position="22"/>
        <end position="56"/>
    </location>
</feature>
<evidence type="ECO:0000256" key="2">
    <source>
        <dbReference type="SAM" id="SignalP"/>
    </source>
</evidence>
<feature type="compositionally biased region" description="Polar residues" evidence="1">
    <location>
        <begin position="25"/>
        <end position="43"/>
    </location>
</feature>
<dbReference type="AlphaFoldDB" id="A0A1M5CEI0"/>
<dbReference type="STRING" id="1124188.SAMN05444377_11192"/>
<reference evidence="3 4" key="1">
    <citation type="submission" date="2016-11" db="EMBL/GenBank/DDBJ databases">
        <authorList>
            <person name="Jaros S."/>
            <person name="Januszkiewicz K."/>
            <person name="Wedrychowicz H."/>
        </authorList>
    </citation>
    <scope>NUCLEOTIDE SEQUENCE [LARGE SCALE GENOMIC DNA]</scope>
    <source>
        <strain evidence="3 4">DSM 25660</strain>
    </source>
</reference>
<sequence>MKKIVLALAVVATLAFVSCTADEPISSQSENTTQTLQLRDSTGGQLGDPNNPRPKP</sequence>
<feature type="region of interest" description="Disordered" evidence="1">
    <location>
        <begin position="22"/>
        <end position="56"/>
    </location>
</feature>